<dbReference type="EMBL" id="CP128400">
    <property type="protein sequence ID" value="WJW69856.1"/>
    <property type="molecule type" value="Genomic_DNA"/>
</dbReference>
<evidence type="ECO:0000259" key="2">
    <source>
        <dbReference type="Pfam" id="PF00266"/>
    </source>
</evidence>
<evidence type="ECO:0000256" key="1">
    <source>
        <dbReference type="ARBA" id="ARBA00022898"/>
    </source>
</evidence>
<dbReference type="RefSeq" id="WP_341471728.1">
    <property type="nucleotide sequence ID" value="NZ_CP128400.1"/>
</dbReference>
<proteinExistence type="predicted"/>
<reference evidence="3" key="1">
    <citation type="journal article" date="2024" name="Nature">
        <title>Anoxygenic phototroph of the Chloroflexota uses a type I reaction centre.</title>
        <authorList>
            <person name="Tsuji J.M."/>
            <person name="Shaw N.A."/>
            <person name="Nagashima S."/>
            <person name="Venkiteswaran J.J."/>
            <person name="Schiff S.L."/>
            <person name="Watanabe T."/>
            <person name="Fukui M."/>
            <person name="Hanada S."/>
            <person name="Tank M."/>
            <person name="Neufeld J.D."/>
        </authorList>
    </citation>
    <scope>NUCLEOTIDE SEQUENCE</scope>
    <source>
        <strain evidence="3">L227-S17</strain>
    </source>
</reference>
<dbReference type="PROSITE" id="PS51257">
    <property type="entry name" value="PROKAR_LIPOPROTEIN"/>
    <property type="match status" value="1"/>
</dbReference>
<name>A0ABY9B9R1_9CHLR</name>
<dbReference type="Proteomes" id="UP001431572">
    <property type="component" value="Chromosome 2"/>
</dbReference>
<protein>
    <submittedName>
        <fullName evidence="3">Aminotransferase class V-fold PLP-dependent enzyme</fullName>
    </submittedName>
</protein>
<dbReference type="InterPro" id="IPR015421">
    <property type="entry name" value="PyrdxlP-dep_Trfase_major"/>
</dbReference>
<dbReference type="PANTHER" id="PTHR43092">
    <property type="entry name" value="L-CYSTEINE DESULFHYDRASE"/>
    <property type="match status" value="1"/>
</dbReference>
<dbReference type="GO" id="GO:0008483">
    <property type="term" value="F:transaminase activity"/>
    <property type="evidence" value="ECO:0007669"/>
    <property type="project" value="UniProtKB-KW"/>
</dbReference>
<keyword evidence="3" id="KW-0808">Transferase</keyword>
<dbReference type="Gene3D" id="3.90.1150.10">
    <property type="entry name" value="Aspartate Aminotransferase, domain 1"/>
    <property type="match status" value="1"/>
</dbReference>
<dbReference type="InterPro" id="IPR000192">
    <property type="entry name" value="Aminotrans_V_dom"/>
</dbReference>
<dbReference type="InterPro" id="IPR015422">
    <property type="entry name" value="PyrdxlP-dep_Trfase_small"/>
</dbReference>
<evidence type="ECO:0000313" key="3">
    <source>
        <dbReference type="EMBL" id="WJW69856.1"/>
    </source>
</evidence>
<dbReference type="SUPFAM" id="SSF53383">
    <property type="entry name" value="PLP-dependent transferases"/>
    <property type="match status" value="1"/>
</dbReference>
<keyword evidence="4" id="KW-1185">Reference proteome</keyword>
<dbReference type="InterPro" id="IPR015424">
    <property type="entry name" value="PyrdxlP-dep_Trfase"/>
</dbReference>
<organism evidence="3 4">
    <name type="scientific">Candidatus Chlorohelix allophototropha</name>
    <dbReference type="NCBI Taxonomy" id="3003348"/>
    <lineage>
        <taxon>Bacteria</taxon>
        <taxon>Bacillati</taxon>
        <taxon>Chloroflexota</taxon>
        <taxon>Chloroflexia</taxon>
        <taxon>Candidatus Chloroheliales</taxon>
        <taxon>Candidatus Chloroheliaceae</taxon>
        <taxon>Candidatus Chlorohelix</taxon>
    </lineage>
</organism>
<accession>A0ABY9B9R1</accession>
<keyword evidence="3" id="KW-0032">Aminotransferase</keyword>
<dbReference type="Gene3D" id="3.40.640.10">
    <property type="entry name" value="Type I PLP-dependent aspartate aminotransferase-like (Major domain)"/>
    <property type="match status" value="1"/>
</dbReference>
<dbReference type="Pfam" id="PF00266">
    <property type="entry name" value="Aminotran_5"/>
    <property type="match status" value="1"/>
</dbReference>
<keyword evidence="1" id="KW-0663">Pyridoxal phosphate</keyword>
<evidence type="ECO:0000313" key="4">
    <source>
        <dbReference type="Proteomes" id="UP001431572"/>
    </source>
</evidence>
<sequence length="389" mass="44606">MKNSGINQTMFKEMFLLRPDMVFLNHGSFGACPRPVFEEYQRWQLEMERQPVEFLARRYDTLLYEARAVLGNYLNASPEDLVYISNATTGINIVARSLKFESGDEILGTDHEYGAIDRTWRFICHRTGARYINQPIALPVTSSAEFVEHFWKGVTPRTKIISLSHITSATALIFPVVAICRRAREAGILTIIDGAHAPGQIPVDLQQIGADFYSGNCHKWLCAPKGAAFLYARPEVQHLVEPLVVSWGWQNPEAGAHTFVDWLEWQGTRDYAAFLSVSAAIAFQEEHNWAKVREGCHALLTDYRQRINQLTGLEPICPDSQEWYAQMATIRMPECDVAQLQKRLWETYRIEIPHILWNDQPFFRISVQAYNTPEDIEAFMEALKQELHL</sequence>
<dbReference type="PANTHER" id="PTHR43092:SF2">
    <property type="entry name" value="HERCYNYLCYSTEINE SULFOXIDE LYASE"/>
    <property type="match status" value="1"/>
</dbReference>
<feature type="domain" description="Aminotransferase class V" evidence="2">
    <location>
        <begin position="39"/>
        <end position="379"/>
    </location>
</feature>
<gene>
    <name evidence="3" type="ORF">OZ401_003486</name>
</gene>